<evidence type="ECO:0000313" key="4">
    <source>
        <dbReference type="EMBL" id="SEN16344.1"/>
    </source>
</evidence>
<gene>
    <name evidence="4" type="ORF">SAMN05216180_2942</name>
</gene>
<dbReference type="SMART" id="SM00382">
    <property type="entry name" value="AAA"/>
    <property type="match status" value="1"/>
</dbReference>
<proteinExistence type="predicted"/>
<sequence length="207" mass="22896">MVIQLNKVNKSFGQKKIFTNFDLKIETGELVAITGESGKGKTTLLNIIGLIESIDSGEVQYSNYINPKGRLVTNLRRYSIGYLFQNYALIENQTVLQNLNIALAYNKVKAKKDLILNAICAVSLPEKILGEKVCNLSGGEQQRIAIARLFLKPSNVILADEPTGSLDDKNKKLVIDFLKKMNDSGKTVIIVTHDKEVAAACNRIVEL</sequence>
<dbReference type="AlphaFoldDB" id="A0A1H8EB19"/>
<dbReference type="EMBL" id="FOCG01000006">
    <property type="protein sequence ID" value="SEN16344.1"/>
    <property type="molecule type" value="Genomic_DNA"/>
</dbReference>
<dbReference type="InterPro" id="IPR003593">
    <property type="entry name" value="AAA+_ATPase"/>
</dbReference>
<evidence type="ECO:0000256" key="1">
    <source>
        <dbReference type="ARBA" id="ARBA00022741"/>
    </source>
</evidence>
<dbReference type="Pfam" id="PF00005">
    <property type="entry name" value="ABC_tran"/>
    <property type="match status" value="1"/>
</dbReference>
<evidence type="ECO:0000259" key="3">
    <source>
        <dbReference type="PROSITE" id="PS50893"/>
    </source>
</evidence>
<reference evidence="4 5" key="1">
    <citation type="submission" date="2016-10" db="EMBL/GenBank/DDBJ databases">
        <authorList>
            <person name="de Groot N.N."/>
        </authorList>
    </citation>
    <scope>NUCLEOTIDE SEQUENCE [LARGE SCALE GENOMIC DNA]</scope>
    <source>
        <strain evidence="4 5">CGMCC 1.5070</strain>
    </source>
</reference>
<accession>A0A1H8EB19</accession>
<dbReference type="InterPro" id="IPR003439">
    <property type="entry name" value="ABC_transporter-like_ATP-bd"/>
</dbReference>
<dbReference type="Gene3D" id="3.40.50.300">
    <property type="entry name" value="P-loop containing nucleotide triphosphate hydrolases"/>
    <property type="match status" value="1"/>
</dbReference>
<dbReference type="InterPro" id="IPR017871">
    <property type="entry name" value="ABC_transporter-like_CS"/>
</dbReference>
<dbReference type="RefSeq" id="WP_092756547.1">
    <property type="nucleotide sequence ID" value="NZ_FOCG01000006.1"/>
</dbReference>
<name>A0A1H8EB19_9FIRM</name>
<dbReference type="PANTHER" id="PTHR42798:SF2">
    <property type="entry name" value="ABC TRANSPORTER ATP-BINDING PROTEIN MG467-RELATED"/>
    <property type="match status" value="1"/>
</dbReference>
<dbReference type="STRING" id="474960.SAMN05216180_2942"/>
<organism evidence="4 5">
    <name type="scientific">Hydrogenoanaerobacterium saccharovorans</name>
    <dbReference type="NCBI Taxonomy" id="474960"/>
    <lineage>
        <taxon>Bacteria</taxon>
        <taxon>Bacillati</taxon>
        <taxon>Bacillota</taxon>
        <taxon>Clostridia</taxon>
        <taxon>Eubacteriales</taxon>
        <taxon>Oscillospiraceae</taxon>
        <taxon>Hydrogenoanaerobacterium</taxon>
    </lineage>
</organism>
<dbReference type="GO" id="GO:0005524">
    <property type="term" value="F:ATP binding"/>
    <property type="evidence" value="ECO:0007669"/>
    <property type="project" value="UniProtKB-KW"/>
</dbReference>
<dbReference type="PROSITE" id="PS50893">
    <property type="entry name" value="ABC_TRANSPORTER_2"/>
    <property type="match status" value="1"/>
</dbReference>
<keyword evidence="2 4" id="KW-0067">ATP-binding</keyword>
<dbReference type="SUPFAM" id="SSF52540">
    <property type="entry name" value="P-loop containing nucleoside triphosphate hydrolases"/>
    <property type="match status" value="1"/>
</dbReference>
<evidence type="ECO:0000313" key="5">
    <source>
        <dbReference type="Proteomes" id="UP000199158"/>
    </source>
</evidence>
<dbReference type="OrthoDB" id="9802264at2"/>
<evidence type="ECO:0000256" key="2">
    <source>
        <dbReference type="ARBA" id="ARBA00022840"/>
    </source>
</evidence>
<keyword evidence="1" id="KW-0547">Nucleotide-binding</keyword>
<dbReference type="PROSITE" id="PS00211">
    <property type="entry name" value="ABC_TRANSPORTER_1"/>
    <property type="match status" value="1"/>
</dbReference>
<feature type="domain" description="ABC transporter" evidence="3">
    <location>
        <begin position="3"/>
        <end position="207"/>
    </location>
</feature>
<keyword evidence="5" id="KW-1185">Reference proteome</keyword>
<dbReference type="PANTHER" id="PTHR42798">
    <property type="entry name" value="LIPOPROTEIN-RELEASING SYSTEM ATP-BINDING PROTEIN LOLD"/>
    <property type="match status" value="1"/>
</dbReference>
<dbReference type="InterPro" id="IPR027417">
    <property type="entry name" value="P-loop_NTPase"/>
</dbReference>
<protein>
    <submittedName>
        <fullName evidence="4">Putative ABC transport system ATP-binding protein</fullName>
    </submittedName>
</protein>
<dbReference type="Proteomes" id="UP000199158">
    <property type="component" value="Unassembled WGS sequence"/>
</dbReference>
<dbReference type="GO" id="GO:0016887">
    <property type="term" value="F:ATP hydrolysis activity"/>
    <property type="evidence" value="ECO:0007669"/>
    <property type="project" value="InterPro"/>
</dbReference>